<dbReference type="Proteomes" id="UP000321049">
    <property type="component" value="Unassembled WGS sequence"/>
</dbReference>
<feature type="transmembrane region" description="Helical" evidence="1">
    <location>
        <begin position="502"/>
        <end position="519"/>
    </location>
</feature>
<feature type="transmembrane region" description="Helical" evidence="1">
    <location>
        <begin position="172"/>
        <end position="191"/>
    </location>
</feature>
<accession>A0A511JIC2</accession>
<feature type="transmembrane region" description="Helical" evidence="1">
    <location>
        <begin position="425"/>
        <end position="444"/>
    </location>
</feature>
<feature type="transmembrane region" description="Helical" evidence="1">
    <location>
        <begin position="203"/>
        <end position="222"/>
    </location>
</feature>
<feature type="transmembrane region" description="Helical" evidence="1">
    <location>
        <begin position="234"/>
        <end position="253"/>
    </location>
</feature>
<evidence type="ECO:0000313" key="3">
    <source>
        <dbReference type="Proteomes" id="UP000321049"/>
    </source>
</evidence>
<keyword evidence="1" id="KW-1133">Transmembrane helix</keyword>
<dbReference type="RefSeq" id="WP_146845267.1">
    <property type="nucleotide sequence ID" value="NZ_BJWH01000004.1"/>
</dbReference>
<dbReference type="Pfam" id="PF19814">
    <property type="entry name" value="DUF6297"/>
    <property type="match status" value="1"/>
</dbReference>
<feature type="transmembrane region" description="Helical" evidence="1">
    <location>
        <begin position="397"/>
        <end position="419"/>
    </location>
</feature>
<reference evidence="2 3" key="1">
    <citation type="submission" date="2019-07" db="EMBL/GenBank/DDBJ databases">
        <title>Whole genome shotgun sequence of Cellulomonas terrae NBRC 100819.</title>
        <authorList>
            <person name="Hosoyama A."/>
            <person name="Uohara A."/>
            <person name="Ohji S."/>
            <person name="Ichikawa N."/>
        </authorList>
    </citation>
    <scope>NUCLEOTIDE SEQUENCE [LARGE SCALE GENOMIC DNA]</scope>
    <source>
        <strain evidence="2 3">NBRC 100819</strain>
    </source>
</reference>
<keyword evidence="1" id="KW-0812">Transmembrane</keyword>
<feature type="transmembrane region" description="Helical" evidence="1">
    <location>
        <begin position="465"/>
        <end position="490"/>
    </location>
</feature>
<feature type="transmembrane region" description="Helical" evidence="1">
    <location>
        <begin position="331"/>
        <end position="351"/>
    </location>
</feature>
<comment type="caution">
    <text evidence="2">The sequence shown here is derived from an EMBL/GenBank/DDBJ whole genome shotgun (WGS) entry which is preliminary data.</text>
</comment>
<dbReference type="OrthoDB" id="4922321at2"/>
<sequence>MTAVEHDDGYDDEPAVQPFEVGAVPSATSIRRFTSQAANSRGGASLGSLLGGVYYAVISIAISVGVALGAAQAMRASLPPAPEVEAPLSLNLATLVVVIVVALAGALLSLAGRLGPVGAGGAEAAWWLPLPVDRRGLLRPAARRLPLLAGFVGAVLVALLDAGLLADPGLRVARVATTAALVAAGIVLLAAVGQSAGVSRRSLALAGDVLLFLAPVAAVVLARVGWSVDALPSAPWWFVVALVPVVVALAVVVDRRLGRVPTRTLRESGSVATQAVGAVVSMDSRELGRALTDGAAAPVRRWIAPLSTARGPASALVTADWVVLRRSARHVVQLVVAALVPVLISTVPQLASQVGVLFALLIAGAVAMSATGEGARRAEMAPILDRLLPLEAKTVRRLRMVVPAVAMLLWSLVAFAAVGRWASDVPGWIALGVASTPVWAAAAVRGSYRPAPDWGGALVSTPMGALPTGVATVLARGPDLVILCLLPVWIAVLLRTVNAPLLYAQIVLSIIAVAIASSIRTRSLMETLMDAQEQERAGARR</sequence>
<dbReference type="InterPro" id="IPR046264">
    <property type="entry name" value="DUF6297"/>
</dbReference>
<feature type="transmembrane region" description="Helical" evidence="1">
    <location>
        <begin position="357"/>
        <end position="376"/>
    </location>
</feature>
<protein>
    <submittedName>
        <fullName evidence="2">Uncharacterized protein</fullName>
    </submittedName>
</protein>
<evidence type="ECO:0000313" key="2">
    <source>
        <dbReference type="EMBL" id="GEL97724.1"/>
    </source>
</evidence>
<feature type="transmembrane region" description="Helical" evidence="1">
    <location>
        <begin position="49"/>
        <end position="70"/>
    </location>
</feature>
<organism evidence="2 3">
    <name type="scientific">Cellulomonas terrae</name>
    <dbReference type="NCBI Taxonomy" id="311234"/>
    <lineage>
        <taxon>Bacteria</taxon>
        <taxon>Bacillati</taxon>
        <taxon>Actinomycetota</taxon>
        <taxon>Actinomycetes</taxon>
        <taxon>Micrococcales</taxon>
        <taxon>Cellulomonadaceae</taxon>
        <taxon>Cellulomonas</taxon>
    </lineage>
</organism>
<evidence type="ECO:0000256" key="1">
    <source>
        <dbReference type="SAM" id="Phobius"/>
    </source>
</evidence>
<feature type="transmembrane region" description="Helical" evidence="1">
    <location>
        <begin position="90"/>
        <end position="111"/>
    </location>
</feature>
<feature type="transmembrane region" description="Helical" evidence="1">
    <location>
        <begin position="145"/>
        <end position="166"/>
    </location>
</feature>
<dbReference type="AlphaFoldDB" id="A0A511JIC2"/>
<name>A0A511JIC2_9CELL</name>
<dbReference type="EMBL" id="BJWH01000004">
    <property type="protein sequence ID" value="GEL97724.1"/>
    <property type="molecule type" value="Genomic_DNA"/>
</dbReference>
<gene>
    <name evidence="2" type="ORF">CTE05_12710</name>
</gene>
<keyword evidence="1" id="KW-0472">Membrane</keyword>
<proteinExistence type="predicted"/>
<keyword evidence="3" id="KW-1185">Reference proteome</keyword>